<dbReference type="EMBL" id="FNUY01000007">
    <property type="protein sequence ID" value="SEG61543.1"/>
    <property type="molecule type" value="Genomic_DNA"/>
</dbReference>
<reference evidence="3 4" key="1">
    <citation type="submission" date="2016-10" db="EMBL/GenBank/DDBJ databases">
        <authorList>
            <person name="de Groot N.N."/>
        </authorList>
    </citation>
    <scope>NUCLEOTIDE SEQUENCE [LARGE SCALE GENOMIC DNA]</scope>
    <source>
        <strain evidence="3 4">DSM 26656</strain>
    </source>
</reference>
<dbReference type="SMART" id="SM00855">
    <property type="entry name" value="PGAM"/>
    <property type="match status" value="1"/>
</dbReference>
<dbReference type="GO" id="GO:0005737">
    <property type="term" value="C:cytoplasm"/>
    <property type="evidence" value="ECO:0007669"/>
    <property type="project" value="TreeGrafter"/>
</dbReference>
<dbReference type="Pfam" id="PF00300">
    <property type="entry name" value="His_Phos_1"/>
    <property type="match status" value="1"/>
</dbReference>
<sequence>MAATHGVQPRQGFDAAGPSVQKPLMIPISLPHRLILVRHGETDWNREGRLQGGQDIPLNELGRQQAAEAAGRLRELVPDFAALDFIGSPMLRARETMDILRRELVLSAGEYRVDDRLRELTFGSWEGYTWRDVRKAEREQAQLRERDKWSFVPPGGESYFMLAERVRPVLAELKRETVIVSHGGVARAVLALVGAVPPQKAALVEIWQGKLLIVSGSTADWL</sequence>
<feature type="active site" description="Tele-phosphohistidine intermediate" evidence="1">
    <location>
        <position position="39"/>
    </location>
</feature>
<evidence type="ECO:0000256" key="1">
    <source>
        <dbReference type="PIRSR" id="PIRSR613078-1"/>
    </source>
</evidence>
<feature type="binding site" evidence="2">
    <location>
        <begin position="38"/>
        <end position="45"/>
    </location>
    <ligand>
        <name>substrate</name>
    </ligand>
</feature>
<dbReference type="PANTHER" id="PTHR48100">
    <property type="entry name" value="BROAD-SPECIFICITY PHOSPHATASE YOR283W-RELATED"/>
    <property type="match status" value="1"/>
</dbReference>
<dbReference type="Gene3D" id="3.40.50.1240">
    <property type="entry name" value="Phosphoglycerate mutase-like"/>
    <property type="match status" value="1"/>
</dbReference>
<evidence type="ECO:0000313" key="4">
    <source>
        <dbReference type="Proteomes" id="UP000236743"/>
    </source>
</evidence>
<proteinExistence type="predicted"/>
<dbReference type="PANTHER" id="PTHR48100:SF59">
    <property type="entry name" value="ADENOSYLCOBALAMIN_ALPHA-RIBAZOLE PHOSPHATASE"/>
    <property type="match status" value="1"/>
</dbReference>
<feature type="binding site" evidence="2">
    <location>
        <position position="92"/>
    </location>
    <ligand>
        <name>substrate</name>
    </ligand>
</feature>
<dbReference type="GO" id="GO:0016791">
    <property type="term" value="F:phosphatase activity"/>
    <property type="evidence" value="ECO:0007669"/>
    <property type="project" value="TreeGrafter"/>
</dbReference>
<evidence type="ECO:0000256" key="2">
    <source>
        <dbReference type="PIRSR" id="PIRSR613078-2"/>
    </source>
</evidence>
<dbReference type="SUPFAM" id="SSF53254">
    <property type="entry name" value="Phosphoglycerate mutase-like"/>
    <property type="match status" value="1"/>
</dbReference>
<dbReference type="InterPro" id="IPR050275">
    <property type="entry name" value="PGM_Phosphatase"/>
</dbReference>
<dbReference type="PROSITE" id="PS00175">
    <property type="entry name" value="PG_MUTASE"/>
    <property type="match status" value="1"/>
</dbReference>
<dbReference type="CDD" id="cd07067">
    <property type="entry name" value="HP_PGM_like"/>
    <property type="match status" value="1"/>
</dbReference>
<dbReference type="InterPro" id="IPR001345">
    <property type="entry name" value="PG/BPGM_mutase_AS"/>
</dbReference>
<organism evidence="3 4">
    <name type="scientific">Bosea lathyri</name>
    <dbReference type="NCBI Taxonomy" id="1036778"/>
    <lineage>
        <taxon>Bacteria</taxon>
        <taxon>Pseudomonadati</taxon>
        <taxon>Pseudomonadota</taxon>
        <taxon>Alphaproteobacteria</taxon>
        <taxon>Hyphomicrobiales</taxon>
        <taxon>Boseaceae</taxon>
        <taxon>Bosea</taxon>
    </lineage>
</organism>
<gene>
    <name evidence="3" type="ORF">SAMN04488115_107345</name>
</gene>
<protein>
    <submittedName>
        <fullName evidence="3">Probable phosphoglycerate mutase</fullName>
    </submittedName>
</protein>
<dbReference type="AlphaFoldDB" id="A0A1H6BLJ3"/>
<dbReference type="InterPro" id="IPR013078">
    <property type="entry name" value="His_Pase_superF_clade-1"/>
</dbReference>
<accession>A0A1H6BLJ3</accession>
<evidence type="ECO:0000313" key="3">
    <source>
        <dbReference type="EMBL" id="SEG61543.1"/>
    </source>
</evidence>
<feature type="active site" description="Proton donor/acceptor" evidence="1">
    <location>
        <position position="119"/>
    </location>
</feature>
<dbReference type="InterPro" id="IPR029033">
    <property type="entry name" value="His_PPase_superfam"/>
</dbReference>
<keyword evidence="4" id="KW-1185">Reference proteome</keyword>
<name>A0A1H6BLJ3_9HYPH</name>
<dbReference type="Proteomes" id="UP000236743">
    <property type="component" value="Unassembled WGS sequence"/>
</dbReference>